<dbReference type="Gene3D" id="1.10.150.240">
    <property type="entry name" value="Putative phosphatase, domain 2"/>
    <property type="match status" value="1"/>
</dbReference>
<evidence type="ECO:0000256" key="2">
    <source>
        <dbReference type="ARBA" id="ARBA00006171"/>
    </source>
</evidence>
<dbReference type="InterPro" id="IPR023214">
    <property type="entry name" value="HAD_sf"/>
</dbReference>
<evidence type="ECO:0000313" key="6">
    <source>
        <dbReference type="EMBL" id="CUU56977.1"/>
    </source>
</evidence>
<dbReference type="InterPro" id="IPR006439">
    <property type="entry name" value="HAD-SF_hydro_IA"/>
</dbReference>
<name>A0A0S4QMX3_9ACTN</name>
<organism evidence="6 7">
    <name type="scientific">Parafrankia irregularis</name>
    <dbReference type="NCBI Taxonomy" id="795642"/>
    <lineage>
        <taxon>Bacteria</taxon>
        <taxon>Bacillati</taxon>
        <taxon>Actinomycetota</taxon>
        <taxon>Actinomycetes</taxon>
        <taxon>Frankiales</taxon>
        <taxon>Frankiaceae</taxon>
        <taxon>Parafrankia</taxon>
    </lineage>
</organism>
<evidence type="ECO:0000256" key="3">
    <source>
        <dbReference type="ARBA" id="ARBA00022723"/>
    </source>
</evidence>
<dbReference type="Gene3D" id="3.40.50.1000">
    <property type="entry name" value="HAD superfamily/HAD-like"/>
    <property type="match status" value="1"/>
</dbReference>
<dbReference type="PANTHER" id="PTHR46193:SF10">
    <property type="entry name" value="6-PHOSPHOGLUCONATE PHOSPHATASE"/>
    <property type="match status" value="1"/>
</dbReference>
<comment type="cofactor">
    <cofactor evidence="1">
        <name>Mg(2+)</name>
        <dbReference type="ChEBI" id="CHEBI:18420"/>
    </cofactor>
</comment>
<dbReference type="InterPro" id="IPR041492">
    <property type="entry name" value="HAD_2"/>
</dbReference>
<dbReference type="Proteomes" id="UP000198802">
    <property type="component" value="Unassembled WGS sequence"/>
</dbReference>
<gene>
    <name evidence="6" type="ORF">Ga0074812_109197</name>
</gene>
<dbReference type="SFLD" id="SFLDG01129">
    <property type="entry name" value="C1.5:_HAD__Beta-PGM__Phosphata"/>
    <property type="match status" value="1"/>
</dbReference>
<dbReference type="AlphaFoldDB" id="A0A0S4QMX3"/>
<keyword evidence="4" id="KW-0460">Magnesium</keyword>
<dbReference type="GO" id="GO:0046872">
    <property type="term" value="F:metal ion binding"/>
    <property type="evidence" value="ECO:0007669"/>
    <property type="project" value="UniProtKB-KW"/>
</dbReference>
<evidence type="ECO:0000256" key="5">
    <source>
        <dbReference type="SAM" id="MobiDB-lite"/>
    </source>
</evidence>
<accession>A0A0S4QMX3</accession>
<keyword evidence="7" id="KW-1185">Reference proteome</keyword>
<evidence type="ECO:0000256" key="4">
    <source>
        <dbReference type="ARBA" id="ARBA00022842"/>
    </source>
</evidence>
<evidence type="ECO:0000313" key="7">
    <source>
        <dbReference type="Proteomes" id="UP000198802"/>
    </source>
</evidence>
<dbReference type="InterPro" id="IPR023198">
    <property type="entry name" value="PGP-like_dom2"/>
</dbReference>
<feature type="compositionally biased region" description="Low complexity" evidence="5">
    <location>
        <begin position="225"/>
        <end position="242"/>
    </location>
</feature>
<reference evidence="7" key="1">
    <citation type="submission" date="2015-11" db="EMBL/GenBank/DDBJ databases">
        <authorList>
            <person name="Varghese N."/>
        </authorList>
    </citation>
    <scope>NUCLEOTIDE SEQUENCE [LARGE SCALE GENOMIC DNA]</scope>
    <source>
        <strain evidence="7">DSM 45899</strain>
    </source>
</reference>
<dbReference type="InterPro" id="IPR036412">
    <property type="entry name" value="HAD-like_sf"/>
</dbReference>
<dbReference type="SFLD" id="SFLDS00003">
    <property type="entry name" value="Haloacid_Dehalogenase"/>
    <property type="match status" value="1"/>
</dbReference>
<proteinExistence type="inferred from homology"/>
<dbReference type="PANTHER" id="PTHR46193">
    <property type="entry name" value="6-PHOSPHOGLUCONATE PHOSPHATASE"/>
    <property type="match status" value="1"/>
</dbReference>
<evidence type="ECO:0000256" key="1">
    <source>
        <dbReference type="ARBA" id="ARBA00001946"/>
    </source>
</evidence>
<dbReference type="Pfam" id="PF13419">
    <property type="entry name" value="HAD_2"/>
    <property type="match status" value="1"/>
</dbReference>
<dbReference type="InterPro" id="IPR051600">
    <property type="entry name" value="Beta-PGM-like"/>
</dbReference>
<protein>
    <submittedName>
        <fullName evidence="6">Haloacid dehalogenase superfamily, subfamily IA, variant 3 with third motif having DD or ED</fullName>
    </submittedName>
</protein>
<feature type="region of interest" description="Disordered" evidence="5">
    <location>
        <begin position="219"/>
        <end position="249"/>
    </location>
</feature>
<dbReference type="SUPFAM" id="SSF56784">
    <property type="entry name" value="HAD-like"/>
    <property type="match status" value="1"/>
</dbReference>
<dbReference type="GO" id="GO:0003824">
    <property type="term" value="F:catalytic activity"/>
    <property type="evidence" value="ECO:0007669"/>
    <property type="project" value="UniProtKB-ARBA"/>
</dbReference>
<dbReference type="RefSeq" id="WP_226930834.1">
    <property type="nucleotide sequence ID" value="NZ_FAOZ01000009.1"/>
</dbReference>
<dbReference type="EMBL" id="FAOZ01000009">
    <property type="protein sequence ID" value="CUU56977.1"/>
    <property type="molecule type" value="Genomic_DNA"/>
</dbReference>
<dbReference type="NCBIfam" id="TIGR01509">
    <property type="entry name" value="HAD-SF-IA-v3"/>
    <property type="match status" value="1"/>
</dbReference>
<dbReference type="PRINTS" id="PR00413">
    <property type="entry name" value="HADHALOGNASE"/>
</dbReference>
<comment type="similarity">
    <text evidence="2">Belongs to the HAD-like hydrolase superfamily. CbbY/CbbZ/Gph/YieH family.</text>
</comment>
<sequence length="249" mass="25660">MTPPTQPPSAVVFDCDGTLVDSEICWHRAYTTLFGHHDRVFTPDHHDTLIGQPLSVVGRVLTAALGFPDHHGSRLIGDILDLVTAELAAGAPARLGAVHLVRELAALGYPLAVASSAPRDLVHQHLAGAGLTDAFSAVLGGEDTDQPKPHPDIYLRACAALGAPPARSIAIEDSPPGVDAARAAGMFVIGVPGRPQLVLASHLTVGDLTAPHLRHVLGLPPAAPTAPTTSRAAPTAPPTSVAGARRVAH</sequence>
<keyword evidence="3" id="KW-0479">Metal-binding</keyword>